<reference evidence="10" key="3">
    <citation type="journal article" date="2014" name="Nature">
        <title>Elephant shark genome provides unique insights into gnathostome evolution.</title>
        <authorList>
            <consortium name="International Elephant Shark Genome Sequencing Consortium"/>
            <person name="Venkatesh B."/>
            <person name="Lee A.P."/>
            <person name="Ravi V."/>
            <person name="Maurya A.K."/>
            <person name="Lian M.M."/>
            <person name="Swann J.B."/>
            <person name="Ohta Y."/>
            <person name="Flajnik M.F."/>
            <person name="Sutoh Y."/>
            <person name="Kasahara M."/>
            <person name="Hoon S."/>
            <person name="Gangu V."/>
            <person name="Roy S.W."/>
            <person name="Irimia M."/>
            <person name="Korzh V."/>
            <person name="Kondrychyn I."/>
            <person name="Lim Z.W."/>
            <person name="Tay B.H."/>
            <person name="Tohari S."/>
            <person name="Kong K.W."/>
            <person name="Ho S."/>
            <person name="Lorente-Galdos B."/>
            <person name="Quilez J."/>
            <person name="Marques-Bonet T."/>
            <person name="Raney B.J."/>
            <person name="Ingham P.W."/>
            <person name="Tay A."/>
            <person name="Hillier L.W."/>
            <person name="Minx P."/>
            <person name="Boehm T."/>
            <person name="Wilson R.K."/>
            <person name="Brenner S."/>
            <person name="Warren W.C."/>
        </authorList>
    </citation>
    <scope>NUCLEOTIDE SEQUENCE [LARGE SCALE GENOMIC DNA]</scope>
</reference>
<dbReference type="GO" id="GO:0008270">
    <property type="term" value="F:zinc ion binding"/>
    <property type="evidence" value="ECO:0007669"/>
    <property type="project" value="UniProtKB-KW"/>
</dbReference>
<dbReference type="Gene3D" id="3.30.40.10">
    <property type="entry name" value="Zinc/RING finger domain, C3HC4 (zinc finger)"/>
    <property type="match status" value="1"/>
</dbReference>
<dbReference type="InterPro" id="IPR013083">
    <property type="entry name" value="Znf_RING/FYVE/PHD"/>
</dbReference>
<dbReference type="GO" id="GO:0000209">
    <property type="term" value="P:protein polyubiquitination"/>
    <property type="evidence" value="ECO:0007669"/>
    <property type="project" value="TreeGrafter"/>
</dbReference>
<evidence type="ECO:0000313" key="9">
    <source>
        <dbReference type="Ensembl" id="ENSCMIP00000011192.1"/>
    </source>
</evidence>
<dbReference type="Ensembl" id="ENSCMIT00000011472.1">
    <property type="protein sequence ID" value="ENSCMIP00000011192.1"/>
    <property type="gene ID" value="ENSCMIG00000005827.1"/>
</dbReference>
<dbReference type="SMART" id="SM00184">
    <property type="entry name" value="RING"/>
    <property type="match status" value="1"/>
</dbReference>
<dbReference type="PANTHER" id="PTHR24104:SF47">
    <property type="entry name" value="E3 UBIQUITIN-PROTEIN LIGASE NHLRC1"/>
    <property type="match status" value="1"/>
</dbReference>
<evidence type="ECO:0000256" key="5">
    <source>
        <dbReference type="PROSITE-ProRule" id="PRU00175"/>
    </source>
</evidence>
<dbReference type="InterPro" id="IPR050952">
    <property type="entry name" value="TRIM-NHL_E3_ligases"/>
</dbReference>
<dbReference type="CDD" id="cd14954">
    <property type="entry name" value="NHL_TRIM71_like"/>
    <property type="match status" value="1"/>
</dbReference>
<name>A0A4W3H7P0_CALMI</name>
<keyword evidence="2" id="KW-0677">Repeat</keyword>
<dbReference type="Gene3D" id="2.120.10.30">
    <property type="entry name" value="TolB, C-terminal domain"/>
    <property type="match status" value="3"/>
</dbReference>
<feature type="repeat" description="NHL" evidence="6">
    <location>
        <begin position="476"/>
        <end position="516"/>
    </location>
</feature>
<keyword evidence="10" id="KW-1185">Reference proteome</keyword>
<evidence type="ECO:0000256" key="7">
    <source>
        <dbReference type="SAM" id="Coils"/>
    </source>
</evidence>
<feature type="domain" description="RING-type" evidence="8">
    <location>
        <begin position="42"/>
        <end position="84"/>
    </location>
</feature>
<feature type="repeat" description="NHL" evidence="6">
    <location>
        <begin position="567"/>
        <end position="610"/>
    </location>
</feature>
<dbReference type="PROSITE" id="PS50089">
    <property type="entry name" value="ZF_RING_2"/>
    <property type="match status" value="1"/>
</dbReference>
<reference evidence="9" key="5">
    <citation type="submission" date="2025-09" db="UniProtKB">
        <authorList>
            <consortium name="Ensembl"/>
        </authorList>
    </citation>
    <scope>IDENTIFICATION</scope>
</reference>
<dbReference type="FunFam" id="2.120.10.30:FF:000037">
    <property type="entry name" value="Uncharacterized protein, isoform E"/>
    <property type="match status" value="1"/>
</dbReference>
<dbReference type="Pfam" id="PF01436">
    <property type="entry name" value="NHL"/>
    <property type="match status" value="5"/>
</dbReference>
<feature type="coiled-coil region" evidence="7">
    <location>
        <begin position="171"/>
        <end position="205"/>
    </location>
</feature>
<protein>
    <submittedName>
        <fullName evidence="9">RING finger protein nhl-1-like</fullName>
    </submittedName>
</protein>
<gene>
    <name evidence="9" type="primary">LOC103176921</name>
</gene>
<evidence type="ECO:0000259" key="8">
    <source>
        <dbReference type="PROSITE" id="PS50089"/>
    </source>
</evidence>
<reference evidence="10" key="1">
    <citation type="journal article" date="2006" name="Science">
        <title>Ancient noncoding elements conserved in the human genome.</title>
        <authorList>
            <person name="Venkatesh B."/>
            <person name="Kirkness E.F."/>
            <person name="Loh Y.H."/>
            <person name="Halpern A.L."/>
            <person name="Lee A.P."/>
            <person name="Johnson J."/>
            <person name="Dandona N."/>
            <person name="Viswanathan L.D."/>
            <person name="Tay A."/>
            <person name="Venter J.C."/>
            <person name="Strausberg R.L."/>
            <person name="Brenner S."/>
        </authorList>
    </citation>
    <scope>NUCLEOTIDE SEQUENCE [LARGE SCALE GENOMIC DNA]</scope>
</reference>
<dbReference type="InterPro" id="IPR018957">
    <property type="entry name" value="Znf_C3HC4_RING-type"/>
</dbReference>
<keyword evidence="4" id="KW-0862">Zinc</keyword>
<evidence type="ECO:0000256" key="1">
    <source>
        <dbReference type="ARBA" id="ARBA00022723"/>
    </source>
</evidence>
<organism evidence="9 10">
    <name type="scientific">Callorhinchus milii</name>
    <name type="common">Ghost shark</name>
    <dbReference type="NCBI Taxonomy" id="7868"/>
    <lineage>
        <taxon>Eukaryota</taxon>
        <taxon>Metazoa</taxon>
        <taxon>Chordata</taxon>
        <taxon>Craniata</taxon>
        <taxon>Vertebrata</taxon>
        <taxon>Chondrichthyes</taxon>
        <taxon>Holocephali</taxon>
        <taxon>Chimaeriformes</taxon>
        <taxon>Callorhinchidae</taxon>
        <taxon>Callorhinchus</taxon>
    </lineage>
</organism>
<dbReference type="GO" id="GO:0061630">
    <property type="term" value="F:ubiquitin protein ligase activity"/>
    <property type="evidence" value="ECO:0007669"/>
    <property type="project" value="TreeGrafter"/>
</dbReference>
<feature type="repeat" description="NHL" evidence="6">
    <location>
        <begin position="614"/>
        <end position="657"/>
    </location>
</feature>
<dbReference type="InterPro" id="IPR011042">
    <property type="entry name" value="6-blade_b-propeller_TolB-like"/>
</dbReference>
<keyword evidence="7" id="KW-0175">Coiled coil</keyword>
<dbReference type="OMA" id="MLNCQHT"/>
<accession>A0A4W3H7P0</accession>
<evidence type="ECO:0000256" key="3">
    <source>
        <dbReference type="ARBA" id="ARBA00022771"/>
    </source>
</evidence>
<evidence type="ECO:0000256" key="6">
    <source>
        <dbReference type="PROSITE-ProRule" id="PRU00504"/>
    </source>
</evidence>
<dbReference type="PANTHER" id="PTHR24104">
    <property type="entry name" value="E3 UBIQUITIN-PROTEIN LIGASE NHLRC1-RELATED"/>
    <property type="match status" value="1"/>
</dbReference>
<dbReference type="GeneTree" id="ENSGT00940000168201"/>
<reference evidence="10" key="2">
    <citation type="journal article" date="2007" name="PLoS Biol.">
        <title>Survey sequencing and comparative analysis of the elephant shark (Callorhinchus milii) genome.</title>
        <authorList>
            <person name="Venkatesh B."/>
            <person name="Kirkness E.F."/>
            <person name="Loh Y.H."/>
            <person name="Halpern A.L."/>
            <person name="Lee A.P."/>
            <person name="Johnson J."/>
            <person name="Dandona N."/>
            <person name="Viswanathan L.D."/>
            <person name="Tay A."/>
            <person name="Venter J.C."/>
            <person name="Strausberg R.L."/>
            <person name="Brenner S."/>
        </authorList>
    </citation>
    <scope>NUCLEOTIDE SEQUENCE [LARGE SCALE GENOMIC DNA]</scope>
</reference>
<evidence type="ECO:0000256" key="4">
    <source>
        <dbReference type="ARBA" id="ARBA00022833"/>
    </source>
</evidence>
<dbReference type="CDD" id="cd16524">
    <property type="entry name" value="RING-HC_NHL-1-like"/>
    <property type="match status" value="1"/>
</dbReference>
<keyword evidence="1" id="KW-0479">Metal-binding</keyword>
<reference evidence="9" key="4">
    <citation type="submission" date="2025-08" db="UniProtKB">
        <authorList>
            <consortium name="Ensembl"/>
        </authorList>
    </citation>
    <scope>IDENTIFICATION</scope>
</reference>
<feature type="repeat" description="NHL" evidence="6">
    <location>
        <begin position="520"/>
        <end position="563"/>
    </location>
</feature>
<dbReference type="GO" id="GO:0043161">
    <property type="term" value="P:proteasome-mediated ubiquitin-dependent protein catabolic process"/>
    <property type="evidence" value="ECO:0007669"/>
    <property type="project" value="TreeGrafter"/>
</dbReference>
<dbReference type="Proteomes" id="UP000314986">
    <property type="component" value="Unassembled WGS sequence"/>
</dbReference>
<feature type="repeat" description="NHL" evidence="6">
    <location>
        <begin position="426"/>
        <end position="469"/>
    </location>
</feature>
<evidence type="ECO:0000256" key="2">
    <source>
        <dbReference type="ARBA" id="ARBA00022737"/>
    </source>
</evidence>
<dbReference type="Pfam" id="PF00097">
    <property type="entry name" value="zf-C3HC4"/>
    <property type="match status" value="1"/>
</dbReference>
<dbReference type="SUPFAM" id="SSF101898">
    <property type="entry name" value="NHL repeat"/>
    <property type="match status" value="1"/>
</dbReference>
<dbReference type="SUPFAM" id="SSF57850">
    <property type="entry name" value="RING/U-box"/>
    <property type="match status" value="1"/>
</dbReference>
<evidence type="ECO:0000313" key="10">
    <source>
        <dbReference type="Proteomes" id="UP000314986"/>
    </source>
</evidence>
<dbReference type="PROSITE" id="PS51125">
    <property type="entry name" value="NHL"/>
    <property type="match status" value="5"/>
</dbReference>
<dbReference type="InterPro" id="IPR001258">
    <property type="entry name" value="NHL_repeat"/>
</dbReference>
<dbReference type="InterPro" id="IPR001841">
    <property type="entry name" value="Znf_RING"/>
</dbReference>
<dbReference type="FunFam" id="2.120.10.30:FF:000013">
    <property type="entry name" value="E3 ubiquitin-protein ligase TRIM71"/>
    <property type="match status" value="1"/>
</dbReference>
<keyword evidence="3 5" id="KW-0863">Zinc-finger</keyword>
<sequence>MRQQRAWPTQGYAPALHLPTQQNSASNLPTIAQVDKTQLLTCPVCLDRYKRPKLLPCQHTFCQEPCLKGLVNEVNRKVKCPECRAVHKIPREGVSGFPNNRTILSFLEIPLEQIPGLNSNGPLTCHFCSLKEELAVCCHCEKHLCDSCQHLHMEQLRLDLKRLVSQLRRSVPKLSNALGALEQKLASLKQNVEAVRAEIRRSVERFIAELKEREQVLMLEAETLVQSAVRTLQLKQENLELELASISSHCDCVENSLKGSGRLPSSELWQLHKQSRELIGQIRYLDEPDEVQPKVLRFTANTVALHTDVVKFGSVSWATKNSTPLQLLSSSLSRYQATQNSHRSITVSTQSSIEMYSPLTINNSLNPLPRMASNYLSSNSQLGQRASSSDSQALIIELLDMNHHMLSLPLTGRDLQLHYQEKGRLQFKFGSKGSDLGHFTWPRGVAVSPEGHVVVADSSNHRVQIFSGGGRFVRAFGSYGSSDGEFDCLAGVAVNSQGWIIIADRYNHRIQIFDRVGRFIRKFGKEGACNGQLSYPWGVTTDGLGFIYVCDKDNHRVQVFTLDGQFVRRFGRLGSGDGQLEHPHYLTITSQNQVVVSDSCNHRVQVFDKYGRFVSKFGSEGTAPGQFKYPRGLAVDHEGNILVGDSGNNRIQIFRPDGTFLNNDWSSPWSHTPAGIRLQERRGTNWQQNKEDKVLFYLQSGSPV</sequence>
<proteinExistence type="predicted"/>
<dbReference type="AlphaFoldDB" id="A0A4W3H7P0"/>
<dbReference type="InParanoid" id="A0A4W3H7P0"/>